<keyword evidence="1" id="KW-1133">Transmembrane helix</keyword>
<evidence type="ECO:0000313" key="2">
    <source>
        <dbReference type="EMBL" id="CAB4746413.1"/>
    </source>
</evidence>
<sequence>MASKSKAARQQVSKKSNKVNFYLWAIPLLAFVIKLIVMGNTTGGGWLGSDGESWLAGADGLLKQGYYSDASVLSYMPAGYPILIWLLAKLSVVNGVWLLSFFQSAFYAFASFYFVKQLRDTKLRPYIFLIAIAIAFNPTLSLSTLVIGYESLLSSCMLLTMGLIINSMQLADTHKIYFGVISVGAVSAIASFVQPRWILTTVVIAIVWALMYKNRKVQVAILVGVIGIMAIAPALTIQRNIQSVDKAVIASILGSNMAVGAGDETSGGYPHTGPVVPCEPVPPATAPSDSDLVKCVVKWYASHPVKAMRLFINKGFFFWSPWSGPLGEGTMARNPWLKFNPLENISKGSQQGNDLVNKLPGKIISFAWVMGCISMMFIGFFWLRSMKGIYAKIAYVTLVPVVLTWLVAMGTVGDHRYRIPTMGLSVFLQVMGYFALRHKVKTRSFAVALEPSAKAR</sequence>
<feature type="transmembrane region" description="Helical" evidence="1">
    <location>
        <begin position="419"/>
        <end position="436"/>
    </location>
</feature>
<accession>A0A6J6TI06</accession>
<feature type="transmembrane region" description="Helical" evidence="1">
    <location>
        <begin position="176"/>
        <end position="191"/>
    </location>
</feature>
<dbReference type="EMBL" id="CAEZZB010000062">
    <property type="protein sequence ID" value="CAB4746413.1"/>
    <property type="molecule type" value="Genomic_DNA"/>
</dbReference>
<evidence type="ECO:0000256" key="1">
    <source>
        <dbReference type="SAM" id="Phobius"/>
    </source>
</evidence>
<feature type="transmembrane region" description="Helical" evidence="1">
    <location>
        <begin position="363"/>
        <end position="383"/>
    </location>
</feature>
<dbReference type="AlphaFoldDB" id="A0A6J6TI06"/>
<keyword evidence="1" id="KW-0472">Membrane</keyword>
<gene>
    <name evidence="2" type="ORF">UFOPK2816_00600</name>
</gene>
<proteinExistence type="predicted"/>
<feature type="transmembrane region" description="Helical" evidence="1">
    <location>
        <begin position="395"/>
        <end position="413"/>
    </location>
</feature>
<name>A0A6J6TI06_9ZZZZ</name>
<protein>
    <submittedName>
        <fullName evidence="2">Unannotated protein</fullName>
    </submittedName>
</protein>
<keyword evidence="1" id="KW-0812">Transmembrane</keyword>
<organism evidence="2">
    <name type="scientific">freshwater metagenome</name>
    <dbReference type="NCBI Taxonomy" id="449393"/>
    <lineage>
        <taxon>unclassified sequences</taxon>
        <taxon>metagenomes</taxon>
        <taxon>ecological metagenomes</taxon>
    </lineage>
</organism>
<feature type="transmembrane region" description="Helical" evidence="1">
    <location>
        <begin position="123"/>
        <end position="140"/>
    </location>
</feature>
<feature type="transmembrane region" description="Helical" evidence="1">
    <location>
        <begin position="219"/>
        <end position="237"/>
    </location>
</feature>
<reference evidence="2" key="1">
    <citation type="submission" date="2020-05" db="EMBL/GenBank/DDBJ databases">
        <authorList>
            <person name="Chiriac C."/>
            <person name="Salcher M."/>
            <person name="Ghai R."/>
            <person name="Kavagutti S V."/>
        </authorList>
    </citation>
    <scope>NUCLEOTIDE SEQUENCE</scope>
</reference>
<feature type="transmembrane region" description="Helical" evidence="1">
    <location>
        <begin position="21"/>
        <end position="39"/>
    </location>
</feature>